<name>A0AB34PTP9_CANAX</name>
<evidence type="ECO:0000313" key="2">
    <source>
        <dbReference type="EMBL" id="KGR11130.1"/>
    </source>
</evidence>
<protein>
    <submittedName>
        <fullName evidence="2">Uncharacterized protein</fullName>
    </submittedName>
</protein>
<gene>
    <name evidence="2" type="ORF">MG3_03048</name>
</gene>
<feature type="non-terminal residue" evidence="2">
    <location>
        <position position="1"/>
    </location>
</feature>
<comment type="caution">
    <text evidence="2">The sequence shown here is derived from an EMBL/GenBank/DDBJ whole genome shotgun (WGS) entry which is preliminary data.</text>
</comment>
<sequence>QNQNQNQNQNQVNSYNPDESMMSIDNDIIPIKKQRILSPPRQLKKPKKSTQIPPITRINNINSGGSGGNGNSKLKKPSHWGDRDKSDLMYDTSMEENSLITSEINFDEPDGGGTPVARSSPPPPLPPLVSSNKPPNVHNILADVNELDLPFNPTIESSPTQVPTSKLIPPTGTATITDRDDIDNSNSNINGNGNGNGNANNFTNKRLLTDLKRSRSSSLMSNKKIMMNFTDSKLPLLNKQAASKISNDN</sequence>
<reference evidence="2 3" key="1">
    <citation type="submission" date="2013-12" db="EMBL/GenBank/DDBJ databases">
        <title>The Genome Sequence of Candida albicans P78048.</title>
        <authorList>
            <consortium name="The Broad Institute Genome Sequencing Platform"/>
            <consortium name="The Broad Institute Genome Sequencing Center for Infectious Disease"/>
            <person name="Cuomo C."/>
            <person name="Bennett R."/>
            <person name="Hirakawa M."/>
            <person name="Noverr M."/>
            <person name="Mitchell A."/>
            <person name="Young S.K."/>
            <person name="Zeng Q."/>
            <person name="Gargeya S."/>
            <person name="Fitzgerald M."/>
            <person name="Abouelleil A."/>
            <person name="Alvarado L."/>
            <person name="Berlin A.M."/>
            <person name="Chapman S.B."/>
            <person name="Dewar J."/>
            <person name="Goldberg J."/>
            <person name="Griggs A."/>
            <person name="Gujja S."/>
            <person name="Hansen M."/>
            <person name="Howarth C."/>
            <person name="Imamovic A."/>
            <person name="Larimer J."/>
            <person name="McCowan C."/>
            <person name="Murphy C."/>
            <person name="Pearson M."/>
            <person name="Priest M."/>
            <person name="Roberts A."/>
            <person name="Saif S."/>
            <person name="Shea T."/>
            <person name="Sykes S."/>
            <person name="Wortman J."/>
            <person name="Nusbaum C."/>
            <person name="Birren B."/>
        </authorList>
    </citation>
    <scope>NUCLEOTIDE SEQUENCE [LARGE SCALE GENOMIC DNA]</scope>
    <source>
        <strain evidence="2 3">P78048</strain>
    </source>
</reference>
<organism evidence="2 3">
    <name type="scientific">Candida albicans P78048</name>
    <dbReference type="NCBI Taxonomy" id="1094989"/>
    <lineage>
        <taxon>Eukaryota</taxon>
        <taxon>Fungi</taxon>
        <taxon>Dikarya</taxon>
        <taxon>Ascomycota</taxon>
        <taxon>Saccharomycotina</taxon>
        <taxon>Pichiomycetes</taxon>
        <taxon>Debaryomycetaceae</taxon>
        <taxon>Candida/Lodderomyces clade</taxon>
        <taxon>Candida</taxon>
    </lineage>
</organism>
<feature type="compositionally biased region" description="Low complexity" evidence="1">
    <location>
        <begin position="1"/>
        <end position="13"/>
    </location>
</feature>
<feature type="compositionally biased region" description="Low complexity" evidence="1">
    <location>
        <begin position="184"/>
        <end position="201"/>
    </location>
</feature>
<dbReference type="EMBL" id="AJIX01000019">
    <property type="protein sequence ID" value="KGR11130.1"/>
    <property type="molecule type" value="Genomic_DNA"/>
</dbReference>
<feature type="region of interest" description="Disordered" evidence="1">
    <location>
        <begin position="175"/>
        <end position="203"/>
    </location>
</feature>
<dbReference type="Proteomes" id="UP000030161">
    <property type="component" value="Unassembled WGS sequence"/>
</dbReference>
<proteinExistence type="predicted"/>
<evidence type="ECO:0000313" key="3">
    <source>
        <dbReference type="Proteomes" id="UP000030161"/>
    </source>
</evidence>
<feature type="region of interest" description="Disordered" evidence="1">
    <location>
        <begin position="104"/>
        <end position="130"/>
    </location>
</feature>
<dbReference type="AlphaFoldDB" id="A0AB34PTP9"/>
<feature type="region of interest" description="Disordered" evidence="1">
    <location>
        <begin position="1"/>
        <end position="85"/>
    </location>
</feature>
<evidence type="ECO:0000256" key="1">
    <source>
        <dbReference type="SAM" id="MobiDB-lite"/>
    </source>
</evidence>
<accession>A0AB34PTP9</accession>